<name>A0A0E9QS48_ANGAN</name>
<evidence type="ECO:0000313" key="1">
    <source>
        <dbReference type="EMBL" id="JAH19242.1"/>
    </source>
</evidence>
<accession>A0A0E9QS48</accession>
<reference evidence="1" key="1">
    <citation type="submission" date="2014-11" db="EMBL/GenBank/DDBJ databases">
        <authorList>
            <person name="Amaro Gonzalez C."/>
        </authorList>
    </citation>
    <scope>NUCLEOTIDE SEQUENCE</scope>
</reference>
<reference evidence="1" key="2">
    <citation type="journal article" date="2015" name="Fish Shellfish Immunol.">
        <title>Early steps in the European eel (Anguilla anguilla)-Vibrio vulnificus interaction in the gills: Role of the RtxA13 toxin.</title>
        <authorList>
            <person name="Callol A."/>
            <person name="Pajuelo D."/>
            <person name="Ebbesson L."/>
            <person name="Teles M."/>
            <person name="MacKenzie S."/>
            <person name="Amaro C."/>
        </authorList>
    </citation>
    <scope>NUCLEOTIDE SEQUENCE</scope>
</reference>
<organism evidence="1">
    <name type="scientific">Anguilla anguilla</name>
    <name type="common">European freshwater eel</name>
    <name type="synonym">Muraena anguilla</name>
    <dbReference type="NCBI Taxonomy" id="7936"/>
    <lineage>
        <taxon>Eukaryota</taxon>
        <taxon>Metazoa</taxon>
        <taxon>Chordata</taxon>
        <taxon>Craniata</taxon>
        <taxon>Vertebrata</taxon>
        <taxon>Euteleostomi</taxon>
        <taxon>Actinopterygii</taxon>
        <taxon>Neopterygii</taxon>
        <taxon>Teleostei</taxon>
        <taxon>Anguilliformes</taxon>
        <taxon>Anguillidae</taxon>
        <taxon>Anguilla</taxon>
    </lineage>
</organism>
<dbReference type="AlphaFoldDB" id="A0A0E9QS48"/>
<protein>
    <submittedName>
        <fullName evidence="1">Uncharacterized protein</fullName>
    </submittedName>
</protein>
<dbReference type="EMBL" id="GBXM01089335">
    <property type="protein sequence ID" value="JAH19242.1"/>
    <property type="molecule type" value="Transcribed_RNA"/>
</dbReference>
<sequence>MDVKAQPSGLVLERACNMLPQPFSVRPSQGNLPQIKLFSRQLKIP</sequence>
<proteinExistence type="predicted"/>